<accession>A0A150LYC7</accession>
<comment type="caution">
    <text evidence="1">The sequence shown here is derived from an EMBL/GenBank/DDBJ whole genome shotgun (WGS) entry which is preliminary data.</text>
</comment>
<evidence type="ECO:0000313" key="1">
    <source>
        <dbReference type="EMBL" id="KYD17354.1"/>
    </source>
</evidence>
<name>A0A150LYC7_9BACI</name>
<evidence type="ECO:0000313" key="2">
    <source>
        <dbReference type="Proteomes" id="UP000075683"/>
    </source>
</evidence>
<proteinExistence type="predicted"/>
<organism evidence="1 2">
    <name type="scientific">Caldibacillus debilis</name>
    <dbReference type="NCBI Taxonomy" id="301148"/>
    <lineage>
        <taxon>Bacteria</taxon>
        <taxon>Bacillati</taxon>
        <taxon>Bacillota</taxon>
        <taxon>Bacilli</taxon>
        <taxon>Bacillales</taxon>
        <taxon>Bacillaceae</taxon>
        <taxon>Caldibacillus</taxon>
    </lineage>
</organism>
<dbReference type="STRING" id="301148.B4135_2566"/>
<gene>
    <name evidence="1" type="ORF">B4135_2566</name>
</gene>
<dbReference type="EMBL" id="LQYT01000057">
    <property type="protein sequence ID" value="KYD17354.1"/>
    <property type="molecule type" value="Genomic_DNA"/>
</dbReference>
<sequence>MKDRLAGLTASARHAGSPLTAILPCKSNRNGFSGIYHQYIIMSFYFQ</sequence>
<reference evidence="1 2" key="1">
    <citation type="submission" date="2016-01" db="EMBL/GenBank/DDBJ databases">
        <title>Draft Genome Sequences of Seven Thermophilic Sporeformers Isolated from Foods.</title>
        <authorList>
            <person name="Berendsen E.M."/>
            <person name="Wells-Bennik M.H."/>
            <person name="Krawcyk A.O."/>
            <person name="De Jong A."/>
            <person name="Holsappel S."/>
            <person name="Eijlander R.T."/>
            <person name="Kuipers O.P."/>
        </authorList>
    </citation>
    <scope>NUCLEOTIDE SEQUENCE [LARGE SCALE GENOMIC DNA]</scope>
    <source>
        <strain evidence="1 2">B4135</strain>
    </source>
</reference>
<dbReference type="AlphaFoldDB" id="A0A150LYC7"/>
<protein>
    <submittedName>
        <fullName evidence="1">Uncharacterized protein</fullName>
    </submittedName>
</protein>
<dbReference type="Proteomes" id="UP000075683">
    <property type="component" value="Unassembled WGS sequence"/>
</dbReference>